<feature type="active site" description="Proton acceptor" evidence="9">
    <location>
        <position position="54"/>
    </location>
</feature>
<comment type="catalytic activity">
    <reaction evidence="8 9">
        <text>(1S,2R)-1-C-(indol-3-yl)glycerol 3-phosphate + L-serine = D-glyceraldehyde 3-phosphate + L-tryptophan + H2O</text>
        <dbReference type="Rhea" id="RHEA:10532"/>
        <dbReference type="ChEBI" id="CHEBI:15377"/>
        <dbReference type="ChEBI" id="CHEBI:33384"/>
        <dbReference type="ChEBI" id="CHEBI:57912"/>
        <dbReference type="ChEBI" id="CHEBI:58866"/>
        <dbReference type="ChEBI" id="CHEBI:59776"/>
        <dbReference type="EC" id="4.2.1.20"/>
    </reaction>
</comment>
<reference evidence="12" key="1">
    <citation type="submission" date="2017-11" db="EMBL/GenBank/DDBJ databases">
        <authorList>
            <person name="Chan K.G."/>
            <person name="Lee L.S."/>
        </authorList>
    </citation>
    <scope>NUCLEOTIDE SEQUENCE [LARGE SCALE GENOMIC DNA]</scope>
    <source>
        <strain evidence="12">DSM 100970</strain>
    </source>
</reference>
<keyword evidence="12" id="KW-1185">Reference proteome</keyword>
<comment type="subunit">
    <text evidence="3 9">Tetramer of two alpha and two beta chains.</text>
</comment>
<dbReference type="InterPro" id="IPR013785">
    <property type="entry name" value="Aldolase_TIM"/>
</dbReference>
<evidence type="ECO:0000313" key="12">
    <source>
        <dbReference type="Proteomes" id="UP000236655"/>
    </source>
</evidence>
<dbReference type="InterPro" id="IPR018204">
    <property type="entry name" value="Trp_synthase_alpha_AS"/>
</dbReference>
<evidence type="ECO:0000256" key="2">
    <source>
        <dbReference type="ARBA" id="ARBA00004733"/>
    </source>
</evidence>
<dbReference type="GO" id="GO:0004834">
    <property type="term" value="F:tryptophan synthase activity"/>
    <property type="evidence" value="ECO:0007669"/>
    <property type="project" value="UniProtKB-UniRule"/>
</dbReference>
<keyword evidence="5 9" id="KW-0822">Tryptophan biosynthesis</keyword>
<dbReference type="PANTHER" id="PTHR43406:SF1">
    <property type="entry name" value="TRYPTOPHAN SYNTHASE ALPHA CHAIN, CHLOROPLASTIC"/>
    <property type="match status" value="1"/>
</dbReference>
<evidence type="ECO:0000313" key="11">
    <source>
        <dbReference type="EMBL" id="AUR52368.1"/>
    </source>
</evidence>
<evidence type="ECO:0000256" key="10">
    <source>
        <dbReference type="RuleBase" id="RU003662"/>
    </source>
</evidence>
<protein>
    <recommendedName>
        <fullName evidence="9">Tryptophan synthase alpha chain</fullName>
        <ecNumber evidence="9">4.2.1.20</ecNumber>
    </recommendedName>
</protein>
<dbReference type="FunFam" id="3.20.20.70:FF:000037">
    <property type="entry name" value="Tryptophan synthase alpha chain"/>
    <property type="match status" value="1"/>
</dbReference>
<comment type="similarity">
    <text evidence="9 10">Belongs to the TrpA family.</text>
</comment>
<feature type="active site" description="Proton acceptor" evidence="9">
    <location>
        <position position="43"/>
    </location>
</feature>
<comment type="function">
    <text evidence="1 9">The alpha subunit is responsible for the aldol cleavage of indoleglycerol phosphate to indole and glyceraldehyde 3-phosphate.</text>
</comment>
<dbReference type="GO" id="GO:0005829">
    <property type="term" value="C:cytosol"/>
    <property type="evidence" value="ECO:0007669"/>
    <property type="project" value="TreeGrafter"/>
</dbReference>
<dbReference type="KEGG" id="nba:CUN60_08685"/>
<dbReference type="PROSITE" id="PS00167">
    <property type="entry name" value="TRP_SYNTHASE_ALPHA"/>
    <property type="match status" value="1"/>
</dbReference>
<dbReference type="PANTHER" id="PTHR43406">
    <property type="entry name" value="TRYPTOPHAN SYNTHASE, ALPHA CHAIN"/>
    <property type="match status" value="1"/>
</dbReference>
<keyword evidence="6 9" id="KW-0057">Aromatic amino acid biosynthesis</keyword>
<dbReference type="Pfam" id="PF00290">
    <property type="entry name" value="Trp_syntA"/>
    <property type="match status" value="1"/>
</dbReference>
<evidence type="ECO:0000256" key="7">
    <source>
        <dbReference type="ARBA" id="ARBA00023239"/>
    </source>
</evidence>
<proteinExistence type="inferred from homology"/>
<dbReference type="Gene3D" id="3.20.20.70">
    <property type="entry name" value="Aldolase class I"/>
    <property type="match status" value="1"/>
</dbReference>
<keyword evidence="7 9" id="KW-0456">Lyase</keyword>
<dbReference type="EMBL" id="CP024847">
    <property type="protein sequence ID" value="AUR52368.1"/>
    <property type="molecule type" value="Genomic_DNA"/>
</dbReference>
<dbReference type="SUPFAM" id="SSF51366">
    <property type="entry name" value="Ribulose-phoshate binding barrel"/>
    <property type="match status" value="1"/>
</dbReference>
<dbReference type="CDD" id="cd04724">
    <property type="entry name" value="Tryptophan_synthase_alpha"/>
    <property type="match status" value="1"/>
</dbReference>
<comment type="pathway">
    <text evidence="2 9">Amino-acid biosynthesis; L-tryptophan biosynthesis; L-tryptophan from chorismate: step 5/5.</text>
</comment>
<dbReference type="HAMAP" id="MF_00131">
    <property type="entry name" value="Trp_synth_alpha"/>
    <property type="match status" value="1"/>
</dbReference>
<evidence type="ECO:0000256" key="9">
    <source>
        <dbReference type="HAMAP-Rule" id="MF_00131"/>
    </source>
</evidence>
<dbReference type="RefSeq" id="WP_102951661.1">
    <property type="nucleotide sequence ID" value="NZ_CP024847.1"/>
</dbReference>
<evidence type="ECO:0000256" key="4">
    <source>
        <dbReference type="ARBA" id="ARBA00022605"/>
    </source>
</evidence>
<dbReference type="InterPro" id="IPR011060">
    <property type="entry name" value="RibuloseP-bd_barrel"/>
</dbReference>
<dbReference type="InterPro" id="IPR002028">
    <property type="entry name" value="Trp_synthase_suA"/>
</dbReference>
<evidence type="ECO:0000256" key="5">
    <source>
        <dbReference type="ARBA" id="ARBA00022822"/>
    </source>
</evidence>
<sequence length="255" mass="27333">MSRINMAFANKAKVAYLTAGDGGIAKSVENFVALVKGGVNLLEVGIPYSDPVADGPVIQAAMERALKEHNTTVDTSLEIVSKIRSQDNQVAIILFTYYNPIQTNLAEFIRKAKDAGADGVLVVDLPYEEAGELRHWCKVYGISPITVVAPSTTQKRIKTILAGLDNGFVYYACQKGTTGTRDGLPEDLATHLDSIREVTKLPIAVGFGVSNSQMVSDILKVADGCVVGSYLVKQIANNVTPAELTKITQGLYNVA</sequence>
<evidence type="ECO:0000256" key="6">
    <source>
        <dbReference type="ARBA" id="ARBA00023141"/>
    </source>
</evidence>
<dbReference type="Proteomes" id="UP000236655">
    <property type="component" value="Chromosome"/>
</dbReference>
<dbReference type="UniPathway" id="UPA00035">
    <property type="reaction ID" value="UER00044"/>
</dbReference>
<organism evidence="11 12">
    <name type="scientific">Aquella oligotrophica</name>
    <dbReference type="NCBI Taxonomy" id="2067065"/>
    <lineage>
        <taxon>Bacteria</taxon>
        <taxon>Pseudomonadati</taxon>
        <taxon>Pseudomonadota</taxon>
        <taxon>Betaproteobacteria</taxon>
        <taxon>Neisseriales</taxon>
        <taxon>Neisseriaceae</taxon>
        <taxon>Aquella</taxon>
    </lineage>
</organism>
<dbReference type="OrthoDB" id="9804578at2"/>
<dbReference type="EC" id="4.2.1.20" evidence="9"/>
<accession>A0A2I7N7C7</accession>
<evidence type="ECO:0000256" key="8">
    <source>
        <dbReference type="ARBA" id="ARBA00049047"/>
    </source>
</evidence>
<evidence type="ECO:0000256" key="3">
    <source>
        <dbReference type="ARBA" id="ARBA00011270"/>
    </source>
</evidence>
<gene>
    <name evidence="9" type="primary">trpA</name>
    <name evidence="11" type="ORF">CUN60_08685</name>
</gene>
<dbReference type="NCBIfam" id="TIGR00262">
    <property type="entry name" value="trpA"/>
    <property type="match status" value="1"/>
</dbReference>
<dbReference type="AlphaFoldDB" id="A0A2I7N7C7"/>
<name>A0A2I7N7C7_9NEIS</name>
<keyword evidence="4 9" id="KW-0028">Amino-acid biosynthesis</keyword>
<evidence type="ECO:0000256" key="1">
    <source>
        <dbReference type="ARBA" id="ARBA00003365"/>
    </source>
</evidence>